<dbReference type="SUPFAM" id="SSF53448">
    <property type="entry name" value="Nucleotide-diphospho-sugar transferases"/>
    <property type="match status" value="1"/>
</dbReference>
<evidence type="ECO:0000313" key="3">
    <source>
        <dbReference type="Proteomes" id="UP001070176"/>
    </source>
</evidence>
<protein>
    <submittedName>
        <fullName evidence="2">Nucleotidyltransferase family protein</fullName>
    </submittedName>
</protein>
<dbReference type="CDD" id="cd04182">
    <property type="entry name" value="GT_2_like_f"/>
    <property type="match status" value="1"/>
</dbReference>
<dbReference type="InterPro" id="IPR029044">
    <property type="entry name" value="Nucleotide-diphossugar_trans"/>
</dbReference>
<sequence>METGILILAAGNSSRLGQPKQLLDFKGKSLLRNVAEESLKITKSVVVVTGANSIEISKEINDLKLIITENRIWNEGMGSSIHIGFDQLLNSFPAIENCIVSVCDQPFIEASLFSDLIQMQQDFQKGIVASKYADTLGTPVLFTKKYFTDLSKLSGKEGAKKLLQKFKDDIAEINFEKGAIDIDTQNDYQQLIQ</sequence>
<gene>
    <name evidence="2" type="ORF">OEA66_00070</name>
</gene>
<dbReference type="Gene3D" id="3.90.550.10">
    <property type="entry name" value="Spore Coat Polysaccharide Biosynthesis Protein SpsA, Chain A"/>
    <property type="match status" value="1"/>
</dbReference>
<dbReference type="Pfam" id="PF12804">
    <property type="entry name" value="NTP_transf_3"/>
    <property type="match status" value="1"/>
</dbReference>
<feature type="domain" description="MobA-like NTP transferase" evidence="1">
    <location>
        <begin position="6"/>
        <end position="165"/>
    </location>
</feature>
<keyword evidence="3" id="KW-1185">Reference proteome</keyword>
<reference evidence="2" key="1">
    <citation type="submission" date="2022-10" db="EMBL/GenBank/DDBJ databases">
        <title>Chryseobacterium sp. nov., a novel bacterial species.</title>
        <authorList>
            <person name="Cao Y."/>
        </authorList>
    </citation>
    <scope>NUCLEOTIDE SEQUENCE</scope>
    <source>
        <strain evidence="2">KC 927</strain>
    </source>
</reference>
<dbReference type="Proteomes" id="UP001070176">
    <property type="component" value="Unassembled WGS sequence"/>
</dbReference>
<dbReference type="EMBL" id="JAOVZV010000001">
    <property type="protein sequence ID" value="MCX8530744.1"/>
    <property type="molecule type" value="Genomic_DNA"/>
</dbReference>
<dbReference type="PANTHER" id="PTHR43777:SF1">
    <property type="entry name" value="MOLYBDENUM COFACTOR CYTIDYLYLTRANSFERASE"/>
    <property type="match status" value="1"/>
</dbReference>
<proteinExistence type="predicted"/>
<name>A0ABT3XXW8_9FLAO</name>
<dbReference type="InterPro" id="IPR025877">
    <property type="entry name" value="MobA-like_NTP_Trfase"/>
</dbReference>
<accession>A0ABT3XXW8</accession>
<comment type="caution">
    <text evidence="2">The sequence shown here is derived from an EMBL/GenBank/DDBJ whole genome shotgun (WGS) entry which is preliminary data.</text>
</comment>
<dbReference type="PANTHER" id="PTHR43777">
    <property type="entry name" value="MOLYBDENUM COFACTOR CYTIDYLYLTRANSFERASE"/>
    <property type="match status" value="1"/>
</dbReference>
<evidence type="ECO:0000259" key="1">
    <source>
        <dbReference type="Pfam" id="PF12804"/>
    </source>
</evidence>
<organism evidence="2 3">
    <name type="scientific">Chryseobacterium luquanense</name>
    <dbReference type="NCBI Taxonomy" id="2983766"/>
    <lineage>
        <taxon>Bacteria</taxon>
        <taxon>Pseudomonadati</taxon>
        <taxon>Bacteroidota</taxon>
        <taxon>Flavobacteriia</taxon>
        <taxon>Flavobacteriales</taxon>
        <taxon>Weeksellaceae</taxon>
        <taxon>Chryseobacterium group</taxon>
        <taxon>Chryseobacterium</taxon>
    </lineage>
</organism>
<evidence type="ECO:0000313" key="2">
    <source>
        <dbReference type="EMBL" id="MCX8530744.1"/>
    </source>
</evidence>
<dbReference type="RefSeq" id="WP_267279428.1">
    <property type="nucleotide sequence ID" value="NZ_JAOVZV010000001.1"/>
</dbReference>